<evidence type="ECO:0000256" key="1">
    <source>
        <dbReference type="ARBA" id="ARBA00004123"/>
    </source>
</evidence>
<dbReference type="Proteomes" id="UP000243217">
    <property type="component" value="Unassembled WGS sequence"/>
</dbReference>
<dbReference type="PROSITE" id="PS51294">
    <property type="entry name" value="HTH_MYB"/>
    <property type="match status" value="3"/>
</dbReference>
<dbReference type="GO" id="GO:0001006">
    <property type="term" value="F:RNA polymerase III type 3 promoter sequence-specific DNA binding"/>
    <property type="evidence" value="ECO:0007669"/>
    <property type="project" value="TreeGrafter"/>
</dbReference>
<dbReference type="InterPro" id="IPR017930">
    <property type="entry name" value="Myb_dom"/>
</dbReference>
<organism evidence="10 11">
    <name type="scientific">Thraustotheca clavata</name>
    <dbReference type="NCBI Taxonomy" id="74557"/>
    <lineage>
        <taxon>Eukaryota</taxon>
        <taxon>Sar</taxon>
        <taxon>Stramenopiles</taxon>
        <taxon>Oomycota</taxon>
        <taxon>Saprolegniomycetes</taxon>
        <taxon>Saprolegniales</taxon>
        <taxon>Achlyaceae</taxon>
        <taxon>Thraustotheca</taxon>
    </lineage>
</organism>
<feature type="region of interest" description="Disordered" evidence="7">
    <location>
        <begin position="246"/>
        <end position="280"/>
    </location>
</feature>
<proteinExistence type="predicted"/>
<feature type="domain" description="Myb-like" evidence="8">
    <location>
        <begin position="98"/>
        <end position="142"/>
    </location>
</feature>
<evidence type="ECO:0000256" key="7">
    <source>
        <dbReference type="SAM" id="MobiDB-lite"/>
    </source>
</evidence>
<dbReference type="AlphaFoldDB" id="A0A1V9Y694"/>
<evidence type="ECO:0000256" key="3">
    <source>
        <dbReference type="ARBA" id="ARBA00023015"/>
    </source>
</evidence>
<keyword evidence="4 10" id="KW-0238">DNA-binding</keyword>
<evidence type="ECO:0000256" key="5">
    <source>
        <dbReference type="ARBA" id="ARBA00023163"/>
    </source>
</evidence>
<dbReference type="InterPro" id="IPR051575">
    <property type="entry name" value="Myb-like_DNA-bd"/>
</dbReference>
<dbReference type="OrthoDB" id="2143914at2759"/>
<keyword evidence="2" id="KW-0677">Repeat</keyword>
<name>A0A1V9Y694_9STRA</name>
<keyword evidence="6" id="KW-0539">Nucleus</keyword>
<dbReference type="FunFam" id="1.10.10.60:FF:000016">
    <property type="entry name" value="Transcriptional activator Myb isoform A"/>
    <property type="match status" value="1"/>
</dbReference>
<dbReference type="CDD" id="cd00167">
    <property type="entry name" value="SANT"/>
    <property type="match status" value="3"/>
</dbReference>
<dbReference type="SUPFAM" id="SSF46689">
    <property type="entry name" value="Homeodomain-like"/>
    <property type="match status" value="2"/>
</dbReference>
<dbReference type="PANTHER" id="PTHR46621:SF1">
    <property type="entry name" value="SNRNA-ACTIVATING PROTEIN COMPLEX SUBUNIT 4"/>
    <property type="match status" value="1"/>
</dbReference>
<dbReference type="Gene3D" id="1.10.10.60">
    <property type="entry name" value="Homeodomain-like"/>
    <property type="match status" value="3"/>
</dbReference>
<gene>
    <name evidence="10" type="ORF">THRCLA_11859</name>
</gene>
<sequence>MSRDSIGSIMHEFVESFPIDVDARQSISDLGKVLFTESVKPSEPEPVKKPFQMPKEIKGIPRQKQQDVTGITASGRVALPQGSVRKLLQTQGKATPMRWTPEEDDALRKAVEAHGERNWKSIAEVVPGRNHTQCLQRWTKVLAPGLIKGHWRPDEDDILRQLVAEGRKNWGQVATRIPGRTSKQCRERWYNHLDPNIVRGEYTAEEDQIILEAQQRIGNRWSAIAAMLPGRTEDAVKIRWKSLCRTKSGRGRRSQPEKDLNGTISPITVTPVPNDPKNKPQYDMPKVADNNMSFQRSMMSELQSPMMHHNPNGNMHPMQQPMHHPPPVYQSNEVYQSGYTSPHHYGQSYNPAEQFMQKMNYDTYPTNTQNYGSYPMNYNPRNNSYPPQGYPSNDGSYPQASPHSNYSNPMAPNPAASFLQQMQSSPRTLVNDYKPSPPMRQNSGNSVAANFAQQTSANNSVAANFAQPSSGNGSVAANFAQQTSSINSVAANFAQQASGNNSVAASF</sequence>
<reference evidence="10 11" key="1">
    <citation type="journal article" date="2014" name="Genome Biol. Evol.">
        <title>The secreted proteins of Achlya hypogyna and Thraustotheca clavata identify the ancestral oomycete secretome and reveal gene acquisitions by horizontal gene transfer.</title>
        <authorList>
            <person name="Misner I."/>
            <person name="Blouin N."/>
            <person name="Leonard G."/>
            <person name="Richards T.A."/>
            <person name="Lane C.E."/>
        </authorList>
    </citation>
    <scope>NUCLEOTIDE SEQUENCE [LARGE SCALE GENOMIC DNA]</scope>
    <source>
        <strain evidence="10 11">ATCC 34112</strain>
    </source>
</reference>
<feature type="compositionally biased region" description="Polar residues" evidence="7">
    <location>
        <begin position="379"/>
        <end position="410"/>
    </location>
</feature>
<feature type="region of interest" description="Disordered" evidence="7">
    <location>
        <begin position="371"/>
        <end position="445"/>
    </location>
</feature>
<evidence type="ECO:0000256" key="2">
    <source>
        <dbReference type="ARBA" id="ARBA00022737"/>
    </source>
</evidence>
<feature type="compositionally biased region" description="Polar residues" evidence="7">
    <location>
        <begin position="418"/>
        <end position="428"/>
    </location>
</feature>
<feature type="domain" description="Myb-like" evidence="8">
    <location>
        <begin position="143"/>
        <end position="193"/>
    </location>
</feature>
<dbReference type="GO" id="GO:0019185">
    <property type="term" value="C:snRNA-activating protein complex"/>
    <property type="evidence" value="ECO:0007669"/>
    <property type="project" value="TreeGrafter"/>
</dbReference>
<dbReference type="GO" id="GO:0042795">
    <property type="term" value="P:snRNA transcription by RNA polymerase II"/>
    <property type="evidence" value="ECO:0007669"/>
    <property type="project" value="TreeGrafter"/>
</dbReference>
<feature type="domain" description="HTH myb-type" evidence="9">
    <location>
        <begin position="148"/>
        <end position="197"/>
    </location>
</feature>
<keyword evidence="3" id="KW-0805">Transcription regulation</keyword>
<dbReference type="InterPro" id="IPR009057">
    <property type="entry name" value="Homeodomain-like_sf"/>
</dbReference>
<dbReference type="PANTHER" id="PTHR46621">
    <property type="entry name" value="SNRNA-ACTIVATING PROTEIN COMPLEX SUBUNIT 4"/>
    <property type="match status" value="1"/>
</dbReference>
<keyword evidence="5" id="KW-0804">Transcription</keyword>
<evidence type="ECO:0000313" key="10">
    <source>
        <dbReference type="EMBL" id="OQR81227.1"/>
    </source>
</evidence>
<dbReference type="STRING" id="74557.A0A1V9Y694"/>
<evidence type="ECO:0000259" key="8">
    <source>
        <dbReference type="PROSITE" id="PS50090"/>
    </source>
</evidence>
<evidence type="ECO:0000313" key="11">
    <source>
        <dbReference type="Proteomes" id="UP000243217"/>
    </source>
</evidence>
<dbReference type="Pfam" id="PF00249">
    <property type="entry name" value="Myb_DNA-binding"/>
    <property type="match status" value="1"/>
</dbReference>
<dbReference type="PROSITE" id="PS50090">
    <property type="entry name" value="MYB_LIKE"/>
    <property type="match status" value="3"/>
</dbReference>
<feature type="domain" description="HTH myb-type" evidence="9">
    <location>
        <begin position="198"/>
        <end position="248"/>
    </location>
</feature>
<evidence type="ECO:0000256" key="4">
    <source>
        <dbReference type="ARBA" id="ARBA00023125"/>
    </source>
</evidence>
<feature type="domain" description="Myb-like" evidence="8">
    <location>
        <begin position="194"/>
        <end position="244"/>
    </location>
</feature>
<dbReference type="GO" id="GO:0005634">
    <property type="term" value="C:nucleus"/>
    <property type="evidence" value="ECO:0007669"/>
    <property type="project" value="UniProtKB-SubCell"/>
</dbReference>
<protein>
    <submittedName>
        <fullName evidence="10">Myb-like DNA-binding protein</fullName>
    </submittedName>
</protein>
<dbReference type="InterPro" id="IPR001005">
    <property type="entry name" value="SANT/Myb"/>
</dbReference>
<dbReference type="FunFam" id="1.10.10.60:FF:000010">
    <property type="entry name" value="Transcriptional activator Myb isoform A"/>
    <property type="match status" value="1"/>
</dbReference>
<keyword evidence="11" id="KW-1185">Reference proteome</keyword>
<evidence type="ECO:0000259" key="9">
    <source>
        <dbReference type="PROSITE" id="PS51294"/>
    </source>
</evidence>
<accession>A0A1V9Y694</accession>
<dbReference type="Pfam" id="PF13921">
    <property type="entry name" value="Myb_DNA-bind_6"/>
    <property type="match status" value="1"/>
</dbReference>
<dbReference type="GO" id="GO:0000978">
    <property type="term" value="F:RNA polymerase II cis-regulatory region sequence-specific DNA binding"/>
    <property type="evidence" value="ECO:0007669"/>
    <property type="project" value="TreeGrafter"/>
</dbReference>
<evidence type="ECO:0000256" key="6">
    <source>
        <dbReference type="ARBA" id="ARBA00023242"/>
    </source>
</evidence>
<dbReference type="GO" id="GO:0042796">
    <property type="term" value="P:snRNA transcription by RNA polymerase III"/>
    <property type="evidence" value="ECO:0007669"/>
    <property type="project" value="TreeGrafter"/>
</dbReference>
<dbReference type="SMART" id="SM00717">
    <property type="entry name" value="SANT"/>
    <property type="match status" value="3"/>
</dbReference>
<comment type="subcellular location">
    <subcellularLocation>
        <location evidence="1">Nucleus</location>
    </subcellularLocation>
</comment>
<feature type="non-terminal residue" evidence="10">
    <location>
        <position position="507"/>
    </location>
</feature>
<dbReference type="EMBL" id="JNBS01005056">
    <property type="protein sequence ID" value="OQR81227.1"/>
    <property type="molecule type" value="Genomic_DNA"/>
</dbReference>
<feature type="domain" description="HTH myb-type" evidence="9">
    <location>
        <begin position="98"/>
        <end position="146"/>
    </location>
</feature>
<comment type="caution">
    <text evidence="10">The sequence shown here is derived from an EMBL/GenBank/DDBJ whole genome shotgun (WGS) entry which is preliminary data.</text>
</comment>